<proteinExistence type="predicted"/>
<evidence type="ECO:0000313" key="3">
    <source>
        <dbReference type="Proteomes" id="UP000607281"/>
    </source>
</evidence>
<dbReference type="GO" id="GO:0005524">
    <property type="term" value="F:ATP binding"/>
    <property type="evidence" value="ECO:0007669"/>
    <property type="project" value="UniProtKB-KW"/>
</dbReference>
<dbReference type="EMBL" id="JACJRF010000100">
    <property type="protein sequence ID" value="MBD2347277.1"/>
    <property type="molecule type" value="Genomic_DNA"/>
</dbReference>
<evidence type="ECO:0000313" key="2">
    <source>
        <dbReference type="EMBL" id="MBD2347277.1"/>
    </source>
</evidence>
<sequence length="281" mass="31428">MDTGQYYLKINTGDAYHSSEGLGEGLVSLLYIVDALYDSHPGDVIVIDEPELSLHPSLQRKLATLLTDYATDRQIILSTHSPYFLNLKALENGATVARIYLKDGNSVISQLPPSYAKEISALLKNDNNPHIFGLNAQEVFFLEDKIILVEGQEDVIFYQFVQKQINVDLNGTFFGWGIGGVDNMKTLAKVLRDLGFTRVVGILDGNRSELVDSLSSECPNFHFFAIPADDVRTKTERKSKASVIGLLDDKKNIRSEYKETTYKLFSTANKYLLGDMQESED</sequence>
<dbReference type="InterPro" id="IPR051396">
    <property type="entry name" value="Bact_Antivir_Def_Nuclease"/>
</dbReference>
<gene>
    <name evidence="2" type="ORF">H6G18_24605</name>
</gene>
<dbReference type="SUPFAM" id="SSF52540">
    <property type="entry name" value="P-loop containing nucleoside triphosphate hydrolases"/>
    <property type="match status" value="1"/>
</dbReference>
<keyword evidence="3" id="KW-1185">Reference proteome</keyword>
<dbReference type="InterPro" id="IPR027417">
    <property type="entry name" value="P-loop_NTPase"/>
</dbReference>
<accession>A0ABR8CYE1</accession>
<reference evidence="2 3" key="1">
    <citation type="journal article" date="2020" name="ISME J.">
        <title>Comparative genomics reveals insights into cyanobacterial evolution and habitat adaptation.</title>
        <authorList>
            <person name="Chen M.Y."/>
            <person name="Teng W.K."/>
            <person name="Zhao L."/>
            <person name="Hu C.X."/>
            <person name="Zhou Y.K."/>
            <person name="Han B.P."/>
            <person name="Song L.R."/>
            <person name="Shu W.S."/>
        </authorList>
    </citation>
    <scope>NUCLEOTIDE SEQUENCE [LARGE SCALE GENOMIC DNA]</scope>
    <source>
        <strain evidence="2 3">FACHB-260</strain>
    </source>
</reference>
<dbReference type="RefSeq" id="WP_190409676.1">
    <property type="nucleotide sequence ID" value="NZ_JACJRF010000100.1"/>
</dbReference>
<dbReference type="Proteomes" id="UP000607281">
    <property type="component" value="Unassembled WGS sequence"/>
</dbReference>
<dbReference type="Pfam" id="PF13304">
    <property type="entry name" value="AAA_21"/>
    <property type="match status" value="1"/>
</dbReference>
<keyword evidence="2" id="KW-0547">Nucleotide-binding</keyword>
<name>A0ABR8CYE1_9NOST</name>
<keyword evidence="2" id="KW-0067">ATP-binding</keyword>
<dbReference type="PANTHER" id="PTHR43581:SF4">
    <property type="entry name" value="ATP_GTP PHOSPHATASE"/>
    <property type="match status" value="1"/>
</dbReference>
<dbReference type="PANTHER" id="PTHR43581">
    <property type="entry name" value="ATP/GTP PHOSPHATASE"/>
    <property type="match status" value="1"/>
</dbReference>
<dbReference type="Gene3D" id="3.40.50.300">
    <property type="entry name" value="P-loop containing nucleotide triphosphate hydrolases"/>
    <property type="match status" value="1"/>
</dbReference>
<dbReference type="InterPro" id="IPR003959">
    <property type="entry name" value="ATPase_AAA_core"/>
</dbReference>
<organism evidence="2 3">
    <name type="scientific">Anabaena subtropica FACHB-260</name>
    <dbReference type="NCBI Taxonomy" id="2692884"/>
    <lineage>
        <taxon>Bacteria</taxon>
        <taxon>Bacillati</taxon>
        <taxon>Cyanobacteriota</taxon>
        <taxon>Cyanophyceae</taxon>
        <taxon>Nostocales</taxon>
        <taxon>Nostocaceae</taxon>
        <taxon>Anabaena</taxon>
    </lineage>
</organism>
<evidence type="ECO:0000259" key="1">
    <source>
        <dbReference type="Pfam" id="PF13304"/>
    </source>
</evidence>
<protein>
    <submittedName>
        <fullName evidence="2">ATP-binding protein</fullName>
    </submittedName>
</protein>
<comment type="caution">
    <text evidence="2">The sequence shown here is derived from an EMBL/GenBank/DDBJ whole genome shotgun (WGS) entry which is preliminary data.</text>
</comment>
<feature type="domain" description="ATPase AAA-type core" evidence="1">
    <location>
        <begin position="13"/>
        <end position="86"/>
    </location>
</feature>